<dbReference type="PANTHER" id="PTHR31807:SF31">
    <property type="entry name" value="QWRF MOTIF PROTEIN (DUF566)-RELATED"/>
    <property type="match status" value="1"/>
</dbReference>
<accession>A0ABC8K770</accession>
<dbReference type="Pfam" id="PF04484">
    <property type="entry name" value="QWRF"/>
    <property type="match status" value="1"/>
</dbReference>
<organism evidence="2 3">
    <name type="scientific">Eruca vesicaria subsp. sativa</name>
    <name type="common">Garden rocket</name>
    <name type="synonym">Eruca sativa</name>
    <dbReference type="NCBI Taxonomy" id="29727"/>
    <lineage>
        <taxon>Eukaryota</taxon>
        <taxon>Viridiplantae</taxon>
        <taxon>Streptophyta</taxon>
        <taxon>Embryophyta</taxon>
        <taxon>Tracheophyta</taxon>
        <taxon>Spermatophyta</taxon>
        <taxon>Magnoliopsida</taxon>
        <taxon>eudicotyledons</taxon>
        <taxon>Gunneridae</taxon>
        <taxon>Pentapetalae</taxon>
        <taxon>rosids</taxon>
        <taxon>malvids</taxon>
        <taxon>Brassicales</taxon>
        <taxon>Brassicaceae</taxon>
        <taxon>Brassiceae</taxon>
        <taxon>Eruca</taxon>
    </lineage>
</organism>
<dbReference type="EMBL" id="CAKOAT010157377">
    <property type="protein sequence ID" value="CAH8347582.1"/>
    <property type="molecule type" value="Genomic_DNA"/>
</dbReference>
<dbReference type="Proteomes" id="UP001642260">
    <property type="component" value="Unassembled WGS sequence"/>
</dbReference>
<dbReference type="AlphaFoldDB" id="A0ABC8K770"/>
<evidence type="ECO:0000313" key="3">
    <source>
        <dbReference type="Proteomes" id="UP001642260"/>
    </source>
</evidence>
<evidence type="ECO:0000256" key="1">
    <source>
        <dbReference type="ARBA" id="ARBA00010016"/>
    </source>
</evidence>
<reference evidence="2 3" key="1">
    <citation type="submission" date="2022-03" db="EMBL/GenBank/DDBJ databases">
        <authorList>
            <person name="Macdonald S."/>
            <person name="Ahmed S."/>
            <person name="Newling K."/>
        </authorList>
    </citation>
    <scope>NUCLEOTIDE SEQUENCE [LARGE SCALE GENOMIC DNA]</scope>
</reference>
<protein>
    <submittedName>
        <fullName evidence="2">Uncharacterized protein</fullName>
    </submittedName>
</protein>
<gene>
    <name evidence="2" type="ORF">ERUC_LOCUS17167</name>
</gene>
<comment type="caution">
    <text evidence="2">The sequence shown here is derived from an EMBL/GenBank/DDBJ whole genome shotgun (WGS) entry which is preliminary data.</text>
</comment>
<proteinExistence type="inferred from homology"/>
<comment type="similarity">
    <text evidence="1">Belongs to the QWRF family.</text>
</comment>
<dbReference type="InterPro" id="IPR007573">
    <property type="entry name" value="QWRF"/>
</dbReference>
<evidence type="ECO:0000313" key="2">
    <source>
        <dbReference type="EMBL" id="CAH8347582.1"/>
    </source>
</evidence>
<dbReference type="PANTHER" id="PTHR31807">
    <property type="entry name" value="AUGMIN FAMILY MEMBER"/>
    <property type="match status" value="1"/>
</dbReference>
<name>A0ABC8K770_ERUVS</name>
<sequence>MKLAHVLLSQVKHLEAEDMRRQHFSSISMSIQAMHSLLSRVPLREGAKVNIESAVTIFQKGEAASDAIISTVNSFAPTIEDIVPLASQLAEVVAQEKLMLEQCLKIL</sequence>
<keyword evidence="3" id="KW-1185">Reference proteome</keyword>